<comment type="similarity">
    <text evidence="1">Belongs to the peptidase S9C family.</text>
</comment>
<protein>
    <submittedName>
        <fullName evidence="6">S9 family peptidase</fullName>
    </submittedName>
</protein>
<gene>
    <name evidence="6" type="ORF">IMF26_02795</name>
</gene>
<dbReference type="SUPFAM" id="SSF82171">
    <property type="entry name" value="DPP6 N-terminal domain-like"/>
    <property type="match status" value="1"/>
</dbReference>
<dbReference type="InterPro" id="IPR011042">
    <property type="entry name" value="6-blade_b-propeller_TolB-like"/>
</dbReference>
<reference evidence="6" key="1">
    <citation type="submission" date="2020-10" db="EMBL/GenBank/DDBJ databases">
        <authorList>
            <person name="Kadnikov V."/>
            <person name="Beletsky A.V."/>
            <person name="Mardanov A.V."/>
            <person name="Karnachuk O.V."/>
            <person name="Ravin N.V."/>
        </authorList>
    </citation>
    <scope>NUCLEOTIDE SEQUENCE</scope>
    <source>
        <strain evidence="6">Bu02</strain>
    </source>
</reference>
<evidence type="ECO:0000256" key="3">
    <source>
        <dbReference type="ARBA" id="ARBA00022801"/>
    </source>
</evidence>
<evidence type="ECO:0000256" key="4">
    <source>
        <dbReference type="ARBA" id="ARBA00022825"/>
    </source>
</evidence>
<accession>A0AAT9LDI1</accession>
<keyword evidence="3" id="KW-0378">Hydrolase</keyword>
<name>A0AAT9LDI1_9FIRM</name>
<dbReference type="KEGG" id="fcz:IMF26_02795"/>
<proteinExistence type="inferred from homology"/>
<dbReference type="AlphaFoldDB" id="A0AAT9LDI1"/>
<dbReference type="InterPro" id="IPR029058">
    <property type="entry name" value="AB_hydrolase_fold"/>
</dbReference>
<dbReference type="PANTHER" id="PTHR42776:SF27">
    <property type="entry name" value="DIPEPTIDYL PEPTIDASE FAMILY MEMBER 6"/>
    <property type="match status" value="1"/>
</dbReference>
<feature type="domain" description="Peptidase S9 prolyl oligopeptidase catalytic" evidence="5">
    <location>
        <begin position="483"/>
        <end position="694"/>
    </location>
</feature>
<evidence type="ECO:0000256" key="1">
    <source>
        <dbReference type="ARBA" id="ARBA00010040"/>
    </source>
</evidence>
<dbReference type="GO" id="GO:0006508">
    <property type="term" value="P:proteolysis"/>
    <property type="evidence" value="ECO:0007669"/>
    <property type="project" value="UniProtKB-KW"/>
</dbReference>
<dbReference type="GO" id="GO:0004252">
    <property type="term" value="F:serine-type endopeptidase activity"/>
    <property type="evidence" value="ECO:0007669"/>
    <property type="project" value="TreeGrafter"/>
</dbReference>
<keyword evidence="4" id="KW-0720">Serine protease</keyword>
<dbReference type="Pfam" id="PF07676">
    <property type="entry name" value="PD40"/>
    <property type="match status" value="5"/>
</dbReference>
<evidence type="ECO:0000259" key="5">
    <source>
        <dbReference type="Pfam" id="PF00326"/>
    </source>
</evidence>
<evidence type="ECO:0000313" key="6">
    <source>
        <dbReference type="EMBL" id="QUL99013.1"/>
    </source>
</evidence>
<dbReference type="SUPFAM" id="SSF53474">
    <property type="entry name" value="alpha/beta-Hydrolases"/>
    <property type="match status" value="1"/>
</dbReference>
<sequence length="696" mass="77718">MDTEKRPINSKDLWKLKFVGDVEVSPDGKAVVWVETVINERRNSYESSIWVSRKDPSGVFQKPTRLTYGRKSSEEGSLDRSPRFSPDGKYLAFLSNRSGKNHIWLLDMKEGGEARQLTQGDDNVSQIAWSPDGRHLAYVSREPKPKEDKKSDDIRTDKDVTVVTKLRYKANGTPGVVDPRPQQIFVVDVETGKSSQLTFGDFDNSSPAFSPDGKHVAFTSCREPDRELINIPDLWLVPVEGGEPRKLTDGRGPVYSPAFSPDGSLIAFLGHEHRDDGASNTEVLIIPRGGGEIRHLTGDFDRSVGCSIASDSRFDAGRVGPFWSRDGKYIYFVATDKGFSRLYRTSVETAKVEEVTEILRAPSGAAKSPSEESLSELPSVVTSMAFADPGDAPLTLAFVGGTALNPGDVFVIAGDRLQRVTRVNEDLLAQLELSRPEAFTFKAVDGLELEGWMMKPVGFNPGQKYPAVVEIHGGPHSTYGEAFFFEFQLLAGRGYGVFYCNPRGSAGYGDKFTHMVVGDWGGMDYQDIMSLKDYVDSIEWVDKTRVGVTGGSYGGYMTNWIVGHTDRFRAAVTQRSISNMYTKYGTSDIGFFANKRGMGGRDLWDSESFIMERSPIRYAPFVKTPILILHSEEDYRCPMEQAEQWYVALKRLGKTVEFVRFAGENHELSRSGKPWNRVERLERIAGWFDRFLKNGD</sequence>
<reference evidence="6" key="2">
    <citation type="journal article" date="2023" name="Biology">
        <title>Prokaryotic Life Associated with Coal-Fire Gas Vents Revealed by Metagenomics.</title>
        <authorList>
            <person name="Kadnikov V.V."/>
            <person name="Mardanov A.V."/>
            <person name="Beletsky A.V."/>
            <person name="Karnachuk O.V."/>
            <person name="Ravin N.V."/>
        </authorList>
    </citation>
    <scope>NUCLEOTIDE SEQUENCE</scope>
    <source>
        <strain evidence="6">Bu02</strain>
    </source>
</reference>
<dbReference type="FunFam" id="3.40.50.1820:FF:000028">
    <property type="entry name" value="S9 family peptidase"/>
    <property type="match status" value="1"/>
</dbReference>
<dbReference type="PANTHER" id="PTHR42776">
    <property type="entry name" value="SERINE PEPTIDASE S9 FAMILY MEMBER"/>
    <property type="match status" value="1"/>
</dbReference>
<dbReference type="Gene3D" id="2.120.10.30">
    <property type="entry name" value="TolB, C-terminal domain"/>
    <property type="match status" value="3"/>
</dbReference>
<keyword evidence="2" id="KW-0645">Protease</keyword>
<organism evidence="6">
    <name type="scientific">Candidatus Fermentithermobacillus carboniphilus</name>
    <dbReference type="NCBI Taxonomy" id="3085328"/>
    <lineage>
        <taxon>Bacteria</taxon>
        <taxon>Bacillati</taxon>
        <taxon>Bacillota</taxon>
        <taxon>Candidatus Fermentithermobacillia</taxon>
        <taxon>Candidatus Fermentithermobacillales</taxon>
        <taxon>Candidatus Fermentithermobacillaceae</taxon>
        <taxon>Candidatus Fermentithermobacillus</taxon>
    </lineage>
</organism>
<dbReference type="InterPro" id="IPR011659">
    <property type="entry name" value="WD40"/>
</dbReference>
<dbReference type="EMBL" id="CP062796">
    <property type="protein sequence ID" value="QUL99013.1"/>
    <property type="molecule type" value="Genomic_DNA"/>
</dbReference>
<dbReference type="Gene3D" id="3.40.50.1820">
    <property type="entry name" value="alpha/beta hydrolase"/>
    <property type="match status" value="1"/>
</dbReference>
<dbReference type="InterPro" id="IPR001375">
    <property type="entry name" value="Peptidase_S9_cat"/>
</dbReference>
<dbReference type="Pfam" id="PF00326">
    <property type="entry name" value="Peptidase_S9"/>
    <property type="match status" value="1"/>
</dbReference>
<evidence type="ECO:0000256" key="2">
    <source>
        <dbReference type="ARBA" id="ARBA00022670"/>
    </source>
</evidence>